<dbReference type="STRING" id="388408.LAX5112_03528"/>
<gene>
    <name evidence="1" type="ORF">LAX5112_03528</name>
</gene>
<accession>A0A0M7AFK3</accession>
<keyword evidence="2" id="KW-1185">Reference proteome</keyword>
<dbReference type="RefSeq" id="WP_040451905.1">
    <property type="nucleotide sequence ID" value="NZ_CXWD01000014.1"/>
</dbReference>
<dbReference type="AlphaFoldDB" id="A0A0M7AFK3"/>
<proteinExistence type="predicted"/>
<protein>
    <submittedName>
        <fullName evidence="1">Uncharacterized protein</fullName>
    </submittedName>
</protein>
<evidence type="ECO:0000313" key="1">
    <source>
        <dbReference type="EMBL" id="CTQ73391.1"/>
    </source>
</evidence>
<dbReference type="EMBL" id="CXWD01000014">
    <property type="protein sequence ID" value="CTQ73391.1"/>
    <property type="molecule type" value="Genomic_DNA"/>
</dbReference>
<sequence length="69" mass="7670">MKSAALKICALGRVDELETYFVSQVPRYGGDGPVEHIDIRSKDRRYQIAGTWLTLWAVFAVLNSSANPS</sequence>
<dbReference type="Proteomes" id="UP000053235">
    <property type="component" value="Unassembled WGS sequence"/>
</dbReference>
<evidence type="ECO:0000313" key="2">
    <source>
        <dbReference type="Proteomes" id="UP000053235"/>
    </source>
</evidence>
<reference evidence="2" key="1">
    <citation type="submission" date="2015-07" db="EMBL/GenBank/DDBJ databases">
        <authorList>
            <person name="Rodrigo-Torres Lidia"/>
            <person name="Arahal R.David."/>
        </authorList>
    </citation>
    <scope>NUCLEOTIDE SEQUENCE [LARGE SCALE GENOMIC DNA]</scope>
    <source>
        <strain evidence="2">CECT 5112</strain>
    </source>
</reference>
<organism evidence="1 2">
    <name type="scientific">Roseibium alexandrii</name>
    <dbReference type="NCBI Taxonomy" id="388408"/>
    <lineage>
        <taxon>Bacteria</taxon>
        <taxon>Pseudomonadati</taxon>
        <taxon>Pseudomonadota</taxon>
        <taxon>Alphaproteobacteria</taxon>
        <taxon>Hyphomicrobiales</taxon>
        <taxon>Stappiaceae</taxon>
        <taxon>Roseibium</taxon>
    </lineage>
</organism>
<name>A0A0M7AFK3_9HYPH</name>